<evidence type="ECO:0008006" key="5">
    <source>
        <dbReference type="Google" id="ProtNLM"/>
    </source>
</evidence>
<keyword evidence="2" id="KW-0732">Signal</keyword>
<feature type="chain" id="PRO_5016047148" description="Invasion associated locus B family protein" evidence="2">
    <location>
        <begin position="27"/>
        <end position="229"/>
    </location>
</feature>
<evidence type="ECO:0000256" key="2">
    <source>
        <dbReference type="SAM" id="SignalP"/>
    </source>
</evidence>
<feature type="signal peptide" evidence="2">
    <location>
        <begin position="1"/>
        <end position="26"/>
    </location>
</feature>
<protein>
    <recommendedName>
        <fullName evidence="5">Invasion associated locus B family protein</fullName>
    </recommendedName>
</protein>
<reference evidence="3 4" key="1">
    <citation type="submission" date="2018-05" db="EMBL/GenBank/DDBJ databases">
        <title>Complete Genome Sequence of Methylobacterium sp. 17Sr1-43.</title>
        <authorList>
            <person name="Srinivasan S."/>
        </authorList>
    </citation>
    <scope>NUCLEOTIDE SEQUENCE [LARGE SCALE GENOMIC DNA]</scope>
    <source>
        <strain evidence="3 4">17Sr1-43</strain>
    </source>
</reference>
<proteinExistence type="predicted"/>
<feature type="region of interest" description="Disordered" evidence="1">
    <location>
        <begin position="198"/>
        <end position="229"/>
    </location>
</feature>
<sequence>MSARLGGVLAILVLGMPGAGVRTAQAQTAPQAAPQGAPPAEEGNIFSNLLKYGGTTVPPSRAPEPEAAYCPTVDVPEGGAAMQTLGGRGEGAAGSIRSQATLGRLARECLPQPDGTVRVKVGAEVRVLLGPGGAPGRFDVPITFQIRHDDKTVMTRQQRLTVTVAPGEAQGFGSTVEDGLVVPAAMVRDYEIMAGIGKAGAPKAATKPKPRRKAPAAAAQEGGESGGAQ</sequence>
<evidence type="ECO:0000256" key="1">
    <source>
        <dbReference type="SAM" id="MobiDB-lite"/>
    </source>
</evidence>
<name>A0A2U8VM06_9HYPH</name>
<organism evidence="3 4">
    <name type="scientific">Methylobacterium radiodurans</name>
    <dbReference type="NCBI Taxonomy" id="2202828"/>
    <lineage>
        <taxon>Bacteria</taxon>
        <taxon>Pseudomonadati</taxon>
        <taxon>Pseudomonadota</taxon>
        <taxon>Alphaproteobacteria</taxon>
        <taxon>Hyphomicrobiales</taxon>
        <taxon>Methylobacteriaceae</taxon>
        <taxon>Methylobacterium</taxon>
    </lineage>
</organism>
<dbReference type="Proteomes" id="UP000246058">
    <property type="component" value="Chromosome"/>
</dbReference>
<dbReference type="KEGG" id="meti:DK427_01650"/>
<gene>
    <name evidence="3" type="ORF">DK427_01650</name>
</gene>
<evidence type="ECO:0000313" key="4">
    <source>
        <dbReference type="Proteomes" id="UP000246058"/>
    </source>
</evidence>
<dbReference type="EMBL" id="CP029551">
    <property type="protein sequence ID" value="AWN34597.1"/>
    <property type="molecule type" value="Genomic_DNA"/>
</dbReference>
<accession>A0A2U8VM06</accession>
<keyword evidence="4" id="KW-1185">Reference proteome</keyword>
<dbReference type="OrthoDB" id="7678486at2"/>
<evidence type="ECO:0000313" key="3">
    <source>
        <dbReference type="EMBL" id="AWN34597.1"/>
    </source>
</evidence>
<dbReference type="AlphaFoldDB" id="A0A2U8VM06"/>